<dbReference type="InterPro" id="IPR002068">
    <property type="entry name" value="A-crystallin/Hsp20_dom"/>
</dbReference>
<dbReference type="AlphaFoldDB" id="A0A4Y3PHX2"/>
<dbReference type="GeneID" id="87612553"/>
<proteinExistence type="inferred from homology"/>
<feature type="domain" description="SHSP" evidence="4">
    <location>
        <begin position="88"/>
        <end position="201"/>
    </location>
</feature>
<reference evidence="5 6" key="1">
    <citation type="submission" date="2019-06" db="EMBL/GenBank/DDBJ databases">
        <title>Whole genome shotgun sequence of Brevibacillus parabrevis NBRC 12334.</title>
        <authorList>
            <person name="Hosoyama A."/>
            <person name="Uohara A."/>
            <person name="Ohji S."/>
            <person name="Ichikawa N."/>
        </authorList>
    </citation>
    <scope>NUCLEOTIDE SEQUENCE [LARGE SCALE GENOMIC DNA]</scope>
    <source>
        <strain evidence="5 6">NBRC 12334</strain>
    </source>
</reference>
<name>A0A4Y3PHX2_BREPA</name>
<dbReference type="EMBL" id="BJMH01000011">
    <property type="protein sequence ID" value="GEB33044.1"/>
    <property type="molecule type" value="Genomic_DNA"/>
</dbReference>
<dbReference type="PANTHER" id="PTHR11527">
    <property type="entry name" value="HEAT-SHOCK PROTEIN 20 FAMILY MEMBER"/>
    <property type="match status" value="1"/>
</dbReference>
<dbReference type="STRING" id="54914.AV540_22585"/>
<dbReference type="Proteomes" id="UP000316882">
    <property type="component" value="Unassembled WGS sequence"/>
</dbReference>
<evidence type="ECO:0000256" key="3">
    <source>
        <dbReference type="SAM" id="MobiDB-lite"/>
    </source>
</evidence>
<evidence type="ECO:0000313" key="5">
    <source>
        <dbReference type="EMBL" id="GEB33044.1"/>
    </source>
</evidence>
<comment type="similarity">
    <text evidence="1 2">Belongs to the small heat shock protein (HSP20) family.</text>
</comment>
<evidence type="ECO:0000313" key="6">
    <source>
        <dbReference type="Proteomes" id="UP000316882"/>
    </source>
</evidence>
<keyword evidence="6" id="KW-1185">Reference proteome</keyword>
<dbReference type="PROSITE" id="PS01031">
    <property type="entry name" value="SHSP"/>
    <property type="match status" value="1"/>
</dbReference>
<dbReference type="InterPro" id="IPR031107">
    <property type="entry name" value="Small_HSP"/>
</dbReference>
<evidence type="ECO:0000259" key="4">
    <source>
        <dbReference type="PROSITE" id="PS01031"/>
    </source>
</evidence>
<dbReference type="InterPro" id="IPR008978">
    <property type="entry name" value="HSP20-like_chaperone"/>
</dbReference>
<dbReference type="RefSeq" id="WP_122965027.1">
    <property type="nucleotide sequence ID" value="NZ_BJMH01000011.1"/>
</dbReference>
<protein>
    <recommendedName>
        <fullName evidence="4">SHSP domain-containing protein</fullName>
    </recommendedName>
</protein>
<feature type="compositionally biased region" description="Low complexity" evidence="3">
    <location>
        <begin position="52"/>
        <end position="75"/>
    </location>
</feature>
<dbReference type="SUPFAM" id="SSF49764">
    <property type="entry name" value="HSP20-like chaperones"/>
    <property type="match status" value="1"/>
</dbReference>
<evidence type="ECO:0000256" key="2">
    <source>
        <dbReference type="RuleBase" id="RU003616"/>
    </source>
</evidence>
<dbReference type="Pfam" id="PF00011">
    <property type="entry name" value="HSP20"/>
    <property type="match status" value="1"/>
</dbReference>
<sequence length="201" mass="22730">MKNWQETLKQLQKASQSLGKLNLDKEHPWGALRQMNQIMDASFWENVAALSKQTPNQTTTSTTKTTKVVQTSQKSAKQPKGKPVRVVQEEETTDYPVTDVFLSEQAVIVCCELPGFARDSLELALVEQKLLEIKGEVKEPNYNGACVKTERSYGSFQRNIELPAPVVAKGMKAQYQDGLLEIILHRDADYRERKTTFKAKL</sequence>
<accession>A0A4Y3PHX2</accession>
<dbReference type="CDD" id="cd06464">
    <property type="entry name" value="ACD_sHsps-like"/>
    <property type="match status" value="1"/>
</dbReference>
<organism evidence="5 6">
    <name type="scientific">Brevibacillus parabrevis</name>
    <dbReference type="NCBI Taxonomy" id="54914"/>
    <lineage>
        <taxon>Bacteria</taxon>
        <taxon>Bacillati</taxon>
        <taxon>Bacillota</taxon>
        <taxon>Bacilli</taxon>
        <taxon>Bacillales</taxon>
        <taxon>Paenibacillaceae</taxon>
        <taxon>Brevibacillus</taxon>
    </lineage>
</organism>
<evidence type="ECO:0000256" key="1">
    <source>
        <dbReference type="PROSITE-ProRule" id="PRU00285"/>
    </source>
</evidence>
<feature type="region of interest" description="Disordered" evidence="3">
    <location>
        <begin position="52"/>
        <end position="88"/>
    </location>
</feature>
<comment type="caution">
    <text evidence="5">The sequence shown here is derived from an EMBL/GenBank/DDBJ whole genome shotgun (WGS) entry which is preliminary data.</text>
</comment>
<dbReference type="Gene3D" id="2.60.40.790">
    <property type="match status" value="1"/>
</dbReference>
<gene>
    <name evidence="5" type="ORF">BPA01_26240</name>
</gene>